<sequence length="75" mass="8857">MATEGLDKNEMRKVDLKLDMPQIKNAEIEFMKRIEMQNLQRVEKLRKMNRKSNVTGGLILSDSVMFHPQFHARIK</sequence>
<dbReference type="AlphaFoldDB" id="T1J0I2"/>
<evidence type="ECO:0000313" key="2">
    <source>
        <dbReference type="Proteomes" id="UP000014500"/>
    </source>
</evidence>
<accession>T1J0I2</accession>
<dbReference type="HOGENOM" id="CLU_2674226_0_0_1"/>
<evidence type="ECO:0000313" key="1">
    <source>
        <dbReference type="EnsemblMetazoa" id="SMAR007032-PA"/>
    </source>
</evidence>
<protein>
    <submittedName>
        <fullName evidence="1">Uncharacterized protein</fullName>
    </submittedName>
</protein>
<reference evidence="2" key="1">
    <citation type="submission" date="2011-05" db="EMBL/GenBank/DDBJ databases">
        <authorList>
            <person name="Richards S.R."/>
            <person name="Qu J."/>
            <person name="Jiang H."/>
            <person name="Jhangiani S.N."/>
            <person name="Agravi P."/>
            <person name="Goodspeed R."/>
            <person name="Gross S."/>
            <person name="Mandapat C."/>
            <person name="Jackson L."/>
            <person name="Mathew T."/>
            <person name="Pu L."/>
            <person name="Thornton R."/>
            <person name="Saada N."/>
            <person name="Wilczek-Boney K.B."/>
            <person name="Lee S."/>
            <person name="Kovar C."/>
            <person name="Wu Y."/>
            <person name="Scherer S.E."/>
            <person name="Worley K.C."/>
            <person name="Muzny D.M."/>
            <person name="Gibbs R."/>
        </authorList>
    </citation>
    <scope>NUCLEOTIDE SEQUENCE</scope>
    <source>
        <strain evidence="2">Brora</strain>
    </source>
</reference>
<dbReference type="EnsemblMetazoa" id="SMAR007032-RA">
    <property type="protein sequence ID" value="SMAR007032-PA"/>
    <property type="gene ID" value="SMAR007032"/>
</dbReference>
<dbReference type="Proteomes" id="UP000014500">
    <property type="component" value="Unassembled WGS sequence"/>
</dbReference>
<dbReference type="EMBL" id="JH431734">
    <property type="status" value="NOT_ANNOTATED_CDS"/>
    <property type="molecule type" value="Genomic_DNA"/>
</dbReference>
<name>T1J0I2_STRMM</name>
<reference evidence="1" key="2">
    <citation type="submission" date="2015-02" db="UniProtKB">
        <authorList>
            <consortium name="EnsemblMetazoa"/>
        </authorList>
    </citation>
    <scope>IDENTIFICATION</scope>
</reference>
<keyword evidence="2" id="KW-1185">Reference proteome</keyword>
<organism evidence="1 2">
    <name type="scientific">Strigamia maritima</name>
    <name type="common">European centipede</name>
    <name type="synonym">Geophilus maritimus</name>
    <dbReference type="NCBI Taxonomy" id="126957"/>
    <lineage>
        <taxon>Eukaryota</taxon>
        <taxon>Metazoa</taxon>
        <taxon>Ecdysozoa</taxon>
        <taxon>Arthropoda</taxon>
        <taxon>Myriapoda</taxon>
        <taxon>Chilopoda</taxon>
        <taxon>Pleurostigmophora</taxon>
        <taxon>Geophilomorpha</taxon>
        <taxon>Linotaeniidae</taxon>
        <taxon>Strigamia</taxon>
    </lineage>
</organism>
<proteinExistence type="predicted"/>